<proteinExistence type="predicted"/>
<feature type="compositionally biased region" description="Low complexity" evidence="1">
    <location>
        <begin position="171"/>
        <end position="189"/>
    </location>
</feature>
<organism evidence="3 4">
    <name type="scientific">Marasmiellus scandens</name>
    <dbReference type="NCBI Taxonomy" id="2682957"/>
    <lineage>
        <taxon>Eukaryota</taxon>
        <taxon>Fungi</taxon>
        <taxon>Dikarya</taxon>
        <taxon>Basidiomycota</taxon>
        <taxon>Agaricomycotina</taxon>
        <taxon>Agaricomycetes</taxon>
        <taxon>Agaricomycetidae</taxon>
        <taxon>Agaricales</taxon>
        <taxon>Marasmiineae</taxon>
        <taxon>Omphalotaceae</taxon>
        <taxon>Marasmiellus</taxon>
    </lineage>
</organism>
<evidence type="ECO:0000256" key="1">
    <source>
        <dbReference type="SAM" id="MobiDB-lite"/>
    </source>
</evidence>
<protein>
    <submittedName>
        <fullName evidence="3">Uncharacterized protein</fullName>
    </submittedName>
</protein>
<keyword evidence="4" id="KW-1185">Reference proteome</keyword>
<dbReference type="Proteomes" id="UP001498398">
    <property type="component" value="Unassembled WGS sequence"/>
</dbReference>
<keyword evidence="2" id="KW-0812">Transmembrane</keyword>
<sequence>MSSSNSESSTSPTPSSTSSPSPSSPSPNQGNLYLFTFLATLLVLLLISCSIVFRSFVLRRRYQRRLQEALASGGVLAPRTQGSHRKRFRTRPKFFDVWLSEGGEVWEEIMPVSASAIKPKRRSNANADPNSPQSQPNQSQLQSSRQRLTSFTRGLFNLSHSASASRLNIAESEPSSPSTPITPNIPLTPSDEKSEALAVGATTTSLLQVAVLVAMPSPRRYTSSPPTEEIPDVCFGVTRLPCKIPNMIEQGT</sequence>
<keyword evidence="2" id="KW-0472">Membrane</keyword>
<feature type="region of interest" description="Disordered" evidence="1">
    <location>
        <begin position="117"/>
        <end position="146"/>
    </location>
</feature>
<name>A0ABR1K1V8_9AGAR</name>
<dbReference type="EMBL" id="JBANRG010000003">
    <property type="protein sequence ID" value="KAK7469161.1"/>
    <property type="molecule type" value="Genomic_DNA"/>
</dbReference>
<evidence type="ECO:0000313" key="4">
    <source>
        <dbReference type="Proteomes" id="UP001498398"/>
    </source>
</evidence>
<feature type="compositionally biased region" description="Low complexity" evidence="1">
    <location>
        <begin position="130"/>
        <end position="146"/>
    </location>
</feature>
<feature type="transmembrane region" description="Helical" evidence="2">
    <location>
        <begin position="32"/>
        <end position="57"/>
    </location>
</feature>
<feature type="region of interest" description="Disordered" evidence="1">
    <location>
        <begin position="166"/>
        <end position="191"/>
    </location>
</feature>
<feature type="region of interest" description="Disordered" evidence="1">
    <location>
        <begin position="1"/>
        <end position="25"/>
    </location>
</feature>
<reference evidence="3 4" key="1">
    <citation type="submission" date="2024-01" db="EMBL/GenBank/DDBJ databases">
        <title>A draft genome for the cacao thread blight pathogen Marasmiellus scandens.</title>
        <authorList>
            <person name="Baruah I.K."/>
            <person name="Leung J."/>
            <person name="Bukari Y."/>
            <person name="Amoako-Attah I."/>
            <person name="Meinhardt L.W."/>
            <person name="Bailey B.A."/>
            <person name="Cohen S.P."/>
        </authorList>
    </citation>
    <scope>NUCLEOTIDE SEQUENCE [LARGE SCALE GENOMIC DNA]</scope>
    <source>
        <strain evidence="3 4">GH-19</strain>
    </source>
</reference>
<gene>
    <name evidence="3" type="ORF">VKT23_003652</name>
</gene>
<keyword evidence="2" id="KW-1133">Transmembrane helix</keyword>
<feature type="compositionally biased region" description="Low complexity" evidence="1">
    <location>
        <begin position="1"/>
        <end position="21"/>
    </location>
</feature>
<evidence type="ECO:0000256" key="2">
    <source>
        <dbReference type="SAM" id="Phobius"/>
    </source>
</evidence>
<evidence type="ECO:0000313" key="3">
    <source>
        <dbReference type="EMBL" id="KAK7469161.1"/>
    </source>
</evidence>
<accession>A0ABR1K1V8</accession>
<comment type="caution">
    <text evidence="3">The sequence shown here is derived from an EMBL/GenBank/DDBJ whole genome shotgun (WGS) entry which is preliminary data.</text>
</comment>